<feature type="region of interest" description="Disordered" evidence="1">
    <location>
        <begin position="961"/>
        <end position="1022"/>
    </location>
</feature>
<feature type="compositionally biased region" description="Basic and acidic residues" evidence="1">
    <location>
        <begin position="491"/>
        <end position="501"/>
    </location>
</feature>
<feature type="region of interest" description="Disordered" evidence="1">
    <location>
        <begin position="108"/>
        <end position="147"/>
    </location>
</feature>
<protein>
    <recommendedName>
        <fullName evidence="4">PEHE domain-containing protein</fullName>
    </recommendedName>
</protein>
<evidence type="ECO:0000313" key="3">
    <source>
        <dbReference type="Proteomes" id="UP000735302"/>
    </source>
</evidence>
<feature type="compositionally biased region" description="Polar residues" evidence="1">
    <location>
        <begin position="559"/>
        <end position="572"/>
    </location>
</feature>
<feature type="region of interest" description="Disordered" evidence="1">
    <location>
        <begin position="469"/>
        <end position="573"/>
    </location>
</feature>
<dbReference type="EMBL" id="BLXT01006697">
    <property type="protein sequence ID" value="GFO32884.1"/>
    <property type="molecule type" value="Genomic_DNA"/>
</dbReference>
<feature type="compositionally biased region" description="Basic residues" evidence="1">
    <location>
        <begin position="516"/>
        <end position="533"/>
    </location>
</feature>
<feature type="compositionally biased region" description="Polar residues" evidence="1">
    <location>
        <begin position="972"/>
        <end position="995"/>
    </location>
</feature>
<comment type="caution">
    <text evidence="2">The sequence shown here is derived from an EMBL/GenBank/DDBJ whole genome shotgun (WGS) entry which is preliminary data.</text>
</comment>
<proteinExistence type="predicted"/>
<feature type="compositionally biased region" description="Polar residues" evidence="1">
    <location>
        <begin position="469"/>
        <end position="490"/>
    </location>
</feature>
<evidence type="ECO:0008006" key="4">
    <source>
        <dbReference type="Google" id="ProtNLM"/>
    </source>
</evidence>
<feature type="compositionally biased region" description="Basic residues" evidence="1">
    <location>
        <begin position="542"/>
        <end position="558"/>
    </location>
</feature>
<feature type="compositionally biased region" description="Polar residues" evidence="1">
    <location>
        <begin position="124"/>
        <end position="133"/>
    </location>
</feature>
<feature type="compositionally biased region" description="Basic and acidic residues" evidence="1">
    <location>
        <begin position="996"/>
        <end position="1006"/>
    </location>
</feature>
<dbReference type="AlphaFoldDB" id="A0AAV4CJ92"/>
<feature type="compositionally biased region" description="Polar residues" evidence="1">
    <location>
        <begin position="1008"/>
        <end position="1022"/>
    </location>
</feature>
<reference evidence="2 3" key="1">
    <citation type="journal article" date="2021" name="Elife">
        <title>Chloroplast acquisition without the gene transfer in kleptoplastic sea slugs, Plakobranchus ocellatus.</title>
        <authorList>
            <person name="Maeda T."/>
            <person name="Takahashi S."/>
            <person name="Yoshida T."/>
            <person name="Shimamura S."/>
            <person name="Takaki Y."/>
            <person name="Nagai Y."/>
            <person name="Toyoda A."/>
            <person name="Suzuki Y."/>
            <person name="Arimoto A."/>
            <person name="Ishii H."/>
            <person name="Satoh N."/>
            <person name="Nishiyama T."/>
            <person name="Hasebe M."/>
            <person name="Maruyama T."/>
            <person name="Minagawa J."/>
            <person name="Obokata J."/>
            <person name="Shigenobu S."/>
        </authorList>
    </citation>
    <scope>NUCLEOTIDE SEQUENCE [LARGE SCALE GENOMIC DNA]</scope>
</reference>
<keyword evidence="3" id="KW-1185">Reference proteome</keyword>
<gene>
    <name evidence="2" type="ORF">PoB_005938900</name>
</gene>
<dbReference type="Proteomes" id="UP000735302">
    <property type="component" value="Unassembled WGS sequence"/>
</dbReference>
<evidence type="ECO:0000256" key="1">
    <source>
        <dbReference type="SAM" id="MobiDB-lite"/>
    </source>
</evidence>
<sequence length="1134" mass="126913">MGTCISASITLQFFMHITLSRCFFSYINFLLININQQSETPTPNPATNNHSAAARFFASYKDAERSPISTTVTTDFTRACDTSISHDVADSSVGAIVGGRLLLNLHTKEQQQQQNQESMPRAQSLMSVSSRSANKGKIKRSHSTGNFPKRQAIDHFVNGTLDHCSSGKDTHSLHEHLNPRTGFQRDIHNQQPMNINNMDHIYPNVIVQSSKNQHSDEDEESLHANGENCVAYSQTSQLYGNSSKHHVDTSGARIIEVNIEDGSIGSVDGSAELQVSPPDRSPKFSLKHQSQSADASLEFISQIRYGSSGDDYLSLKRDKLQLYSQMLEEWKKRARQRYRLAKLAAQKEQDEVYEQRMREKYGYQRSKVRSGLCGHHRQKNGAPYPLRRTKTVDVDYINSFDDLSTRRAKFSGKPGRMFTSMEDLETHHHTLSGRFYRGQMNEIDDGLCFTECDCLDCAVGLSTSFNSDVSSVGKSAATSQEGPFYSSASYKSEKPWRERVRFNSRSVSTTSDPLRRHSGRNQKRGTSFHRKGSLRNLNSRQYRQRRSRHGSGHAKTTRTLHINNAPSSSTDSDLGRRVIQTKTFNTNTKPLPNRPASTLRQLQEPVTFKLMPTKNEYTDSPRSPPGIRITGPNHSQDDVFHAIFSQVVESDDLNSAEEEDDPYILQSKQSAKFNILNYDPSFNDPISQEKNEIKLINGDGNKNLNDECKMQNSGAEIDTVNNSNVYAASPLQPGKHIERDARTTSIKSYNRNNVITMRTIDIFEGKALKNSSVGSTSHAKSVSNCGTPNTCNVILYDSSASFDNTGTPPVVKTKFILTKKHSSLDLINPHSLQPDQGPLRNASSMQELRNQASAFVEETNSFKKENSNPSTPSKAWAMTETITKSCEGASNIAITTHTPVKHLEPLIVNGFNVGPEARLPLHKQHMKSALFGIHSNLVQADNIHSLPKTPTSSVDDAHTLVRAPESRAGLSVTESDQSSGSSRSCESTLITGTQNSKREQRGKVKDSAYQTKQSSMDFETSLESRLRRRVQLPKEEDRKVTQRLHQAAVKLLVMQQRLRRARQHLSKDSAVHTISEDDPNLDDIIVVSPKTRTFKPGVLYPATVLKEGETYPEFYPTIYGRIVEEPDPSIEYEV</sequence>
<evidence type="ECO:0000313" key="2">
    <source>
        <dbReference type="EMBL" id="GFO32884.1"/>
    </source>
</evidence>
<name>A0AAV4CJ92_9GAST</name>
<accession>A0AAV4CJ92</accession>
<organism evidence="2 3">
    <name type="scientific">Plakobranchus ocellatus</name>
    <dbReference type="NCBI Taxonomy" id="259542"/>
    <lineage>
        <taxon>Eukaryota</taxon>
        <taxon>Metazoa</taxon>
        <taxon>Spiralia</taxon>
        <taxon>Lophotrochozoa</taxon>
        <taxon>Mollusca</taxon>
        <taxon>Gastropoda</taxon>
        <taxon>Heterobranchia</taxon>
        <taxon>Euthyneura</taxon>
        <taxon>Panpulmonata</taxon>
        <taxon>Sacoglossa</taxon>
        <taxon>Placobranchoidea</taxon>
        <taxon>Plakobranchidae</taxon>
        <taxon>Plakobranchus</taxon>
    </lineage>
</organism>
<feature type="compositionally biased region" description="Polar residues" evidence="1">
    <location>
        <begin position="503"/>
        <end position="512"/>
    </location>
</feature>